<dbReference type="GO" id="GO:0006313">
    <property type="term" value="P:DNA transposition"/>
    <property type="evidence" value="ECO:0007669"/>
    <property type="project" value="InterPro"/>
</dbReference>
<dbReference type="GO" id="GO:0003677">
    <property type="term" value="F:DNA binding"/>
    <property type="evidence" value="ECO:0007669"/>
    <property type="project" value="InterPro"/>
</dbReference>
<dbReference type="EMBL" id="VTPC01004045">
    <property type="protein sequence ID" value="KAF2897574.1"/>
    <property type="molecule type" value="Genomic_DNA"/>
</dbReference>
<dbReference type="GO" id="GO:0005634">
    <property type="term" value="C:nucleus"/>
    <property type="evidence" value="ECO:0007669"/>
    <property type="project" value="UniProtKB-SubCell"/>
</dbReference>
<evidence type="ECO:0000313" key="4">
    <source>
        <dbReference type="Proteomes" id="UP000801492"/>
    </source>
</evidence>
<evidence type="ECO:0000313" key="3">
    <source>
        <dbReference type="EMBL" id="KAF2897574.1"/>
    </source>
</evidence>
<proteinExistence type="predicted"/>
<comment type="caution">
    <text evidence="3">The sequence shown here is derived from an EMBL/GenBank/DDBJ whole genome shotgun (WGS) entry which is preliminary data.</text>
</comment>
<dbReference type="AlphaFoldDB" id="A0A8K0D431"/>
<accession>A0A8K0D431</accession>
<dbReference type="OrthoDB" id="6779799at2759"/>
<dbReference type="Proteomes" id="UP000801492">
    <property type="component" value="Unassembled WGS sequence"/>
</dbReference>
<dbReference type="GO" id="GO:0015074">
    <property type="term" value="P:DNA integration"/>
    <property type="evidence" value="ECO:0007669"/>
    <property type="project" value="InterPro"/>
</dbReference>
<name>A0A8K0D431_IGNLU</name>
<reference evidence="3" key="1">
    <citation type="submission" date="2019-08" db="EMBL/GenBank/DDBJ databases">
        <title>The genome of the North American firefly Photinus pyralis.</title>
        <authorList>
            <consortium name="Photinus pyralis genome working group"/>
            <person name="Fallon T.R."/>
            <person name="Sander Lower S.E."/>
            <person name="Weng J.-K."/>
        </authorList>
    </citation>
    <scope>NUCLEOTIDE SEQUENCE</scope>
    <source>
        <strain evidence="3">TRF0915ILg1</strain>
        <tissue evidence="3">Whole body</tissue>
    </source>
</reference>
<protein>
    <recommendedName>
        <fullName evidence="2">Transposase Tc1-like domain-containing protein</fullName>
    </recommendedName>
</protein>
<evidence type="ECO:0000259" key="2">
    <source>
        <dbReference type="Pfam" id="PF01498"/>
    </source>
</evidence>
<keyword evidence="4" id="KW-1185">Reference proteome</keyword>
<comment type="subcellular location">
    <subcellularLocation>
        <location evidence="1">Nucleus</location>
    </subcellularLocation>
</comment>
<dbReference type="Pfam" id="PF01498">
    <property type="entry name" value="HTH_Tnp_Tc3_2"/>
    <property type="match status" value="1"/>
</dbReference>
<feature type="domain" description="Transposase Tc1-like" evidence="2">
    <location>
        <begin position="48"/>
        <end position="119"/>
    </location>
</feature>
<dbReference type="InterPro" id="IPR002492">
    <property type="entry name" value="Transposase_Tc1-like"/>
</dbReference>
<organism evidence="3 4">
    <name type="scientific">Ignelater luminosus</name>
    <name type="common">Cucubano</name>
    <name type="synonym">Pyrophorus luminosus</name>
    <dbReference type="NCBI Taxonomy" id="2038154"/>
    <lineage>
        <taxon>Eukaryota</taxon>
        <taxon>Metazoa</taxon>
        <taxon>Ecdysozoa</taxon>
        <taxon>Arthropoda</taxon>
        <taxon>Hexapoda</taxon>
        <taxon>Insecta</taxon>
        <taxon>Pterygota</taxon>
        <taxon>Neoptera</taxon>
        <taxon>Endopterygota</taxon>
        <taxon>Coleoptera</taxon>
        <taxon>Polyphaga</taxon>
        <taxon>Elateriformia</taxon>
        <taxon>Elateroidea</taxon>
        <taxon>Elateridae</taxon>
        <taxon>Agrypninae</taxon>
        <taxon>Pyrophorini</taxon>
        <taxon>Ignelater</taxon>
    </lineage>
</organism>
<dbReference type="InterPro" id="IPR009057">
    <property type="entry name" value="Homeodomain-like_sf"/>
</dbReference>
<evidence type="ECO:0000256" key="1">
    <source>
        <dbReference type="ARBA" id="ARBA00004123"/>
    </source>
</evidence>
<gene>
    <name evidence="3" type="ORF">ILUMI_08600</name>
</gene>
<sequence length="119" mass="13728">MKQIDIVKQLQMIRGTISKIIKKNTECCSCTTRPRSGRPKKITPIVERYIKRLSAVNSRASATHICKEIVEQNLSNISVRTVQRRLNDAGLFGRHPARKPLISEENRKKRLDFAKKHLH</sequence>
<dbReference type="SUPFAM" id="SSF46689">
    <property type="entry name" value="Homeodomain-like"/>
    <property type="match status" value="1"/>
</dbReference>